<dbReference type="RefSeq" id="WP_379951294.1">
    <property type="nucleotide sequence ID" value="NZ_JBHMAF010000187.1"/>
</dbReference>
<protein>
    <submittedName>
        <fullName evidence="1">Uncharacterized protein</fullName>
    </submittedName>
</protein>
<name>A0ABV5WLT8_9BACI</name>
<dbReference type="EMBL" id="JBHMAF010000187">
    <property type="protein sequence ID" value="MFB9761046.1"/>
    <property type="molecule type" value="Genomic_DNA"/>
</dbReference>
<sequence>MSMCPVCNGLTEIPHSCPNCAVSMEDCGKTVDYLGPYSAYMDQQLLEKVDGLAHEESNRYCLHLYHCPACERDCSVKVQQI</sequence>
<accession>A0ABV5WLT8</accession>
<keyword evidence="2" id="KW-1185">Reference proteome</keyword>
<comment type="caution">
    <text evidence="1">The sequence shown here is derived from an EMBL/GenBank/DDBJ whole genome shotgun (WGS) entry which is preliminary data.</text>
</comment>
<gene>
    <name evidence="1" type="ORF">ACFFMS_22600</name>
</gene>
<evidence type="ECO:0000313" key="1">
    <source>
        <dbReference type="EMBL" id="MFB9761046.1"/>
    </source>
</evidence>
<evidence type="ECO:0000313" key="2">
    <source>
        <dbReference type="Proteomes" id="UP001589609"/>
    </source>
</evidence>
<proteinExistence type="predicted"/>
<reference evidence="1 2" key="1">
    <citation type="submission" date="2024-09" db="EMBL/GenBank/DDBJ databases">
        <authorList>
            <person name="Sun Q."/>
            <person name="Mori K."/>
        </authorList>
    </citation>
    <scope>NUCLEOTIDE SEQUENCE [LARGE SCALE GENOMIC DNA]</scope>
    <source>
        <strain evidence="1 2">JCM 11201</strain>
    </source>
</reference>
<dbReference type="Proteomes" id="UP001589609">
    <property type="component" value="Unassembled WGS sequence"/>
</dbReference>
<organism evidence="1 2">
    <name type="scientific">Ectobacillus funiculus</name>
    <dbReference type="NCBI Taxonomy" id="137993"/>
    <lineage>
        <taxon>Bacteria</taxon>
        <taxon>Bacillati</taxon>
        <taxon>Bacillota</taxon>
        <taxon>Bacilli</taxon>
        <taxon>Bacillales</taxon>
        <taxon>Bacillaceae</taxon>
        <taxon>Ectobacillus</taxon>
    </lineage>
</organism>